<sequence length="504" mass="52227">MAPVNVPYRTLHALVARLFAARGMSPEDARTVADVLVWANLRGVDSHGVSRVPRYMELFDTGEANPRPNLQVESLRSALAVVDADRAPGPVALTRAMREAIDLARDAGVAWVAIRGNVHSGAIGYYTTLAAEAGMAGLGIVAGVPNMAYAGSRGAGVATSPAVGGGARPAASGRPARHGHRGHRLQPDRAVPGERPAAARGRGHGRRRRADDGPGGRDGAASGRRCQGSRDVPGVRATGRLPDRQPRRQRLPRGYTRGATAPAERHDDRGRRPDSDIRRLGRGETRIGDCAPEVAEILGLCEELAEVTGGCFSAYAGGELDPSGVVKGWAIERAGAMLDEAGCPRYSVGGGGDIRLGHAPEPGRPWRVGIADPRRPGALAAVLTGRDMAVATSGTAERGAHILDPRTGRPADGGLASMTVVGPSLTLADAYATAAFVMGEGARAWVEDLPGYEAFAVGADGCTWATSGLGAGEGGPAGADRPRGRDRRPVGSRPSATLRPVADR</sequence>
<gene>
    <name evidence="4" type="ORF">GCM10023191_051960</name>
</gene>
<dbReference type="Proteomes" id="UP001500503">
    <property type="component" value="Unassembled WGS sequence"/>
</dbReference>
<feature type="compositionally biased region" description="Basic residues" evidence="3">
    <location>
        <begin position="175"/>
        <end position="184"/>
    </location>
</feature>
<evidence type="ECO:0008006" key="6">
    <source>
        <dbReference type="Google" id="ProtNLM"/>
    </source>
</evidence>
<accession>A0ABP8QFD3</accession>
<dbReference type="Gene3D" id="3.10.520.10">
    <property type="entry name" value="ApbE-like domains"/>
    <property type="match status" value="1"/>
</dbReference>
<dbReference type="PANTHER" id="PTHR11091">
    <property type="entry name" value="OXIDOREDUCTASE-RELATED"/>
    <property type="match status" value="1"/>
</dbReference>
<feature type="compositionally biased region" description="Basic and acidic residues" evidence="3">
    <location>
        <begin position="263"/>
        <end position="280"/>
    </location>
</feature>
<keyword evidence="5" id="KW-1185">Reference proteome</keyword>
<dbReference type="InterPro" id="IPR043143">
    <property type="entry name" value="Mal/L-sulf/L-lact_DH-like_NADP"/>
</dbReference>
<dbReference type="Gene3D" id="1.10.1530.10">
    <property type="match status" value="1"/>
</dbReference>
<evidence type="ECO:0000256" key="2">
    <source>
        <dbReference type="ARBA" id="ARBA00023002"/>
    </source>
</evidence>
<evidence type="ECO:0000256" key="3">
    <source>
        <dbReference type="SAM" id="MobiDB-lite"/>
    </source>
</evidence>
<dbReference type="InterPro" id="IPR043144">
    <property type="entry name" value="Mal/L-sulf/L-lact_DH-like_ah"/>
</dbReference>
<dbReference type="Pfam" id="PF02424">
    <property type="entry name" value="ApbE"/>
    <property type="match status" value="1"/>
</dbReference>
<dbReference type="SUPFAM" id="SSF89733">
    <property type="entry name" value="L-sulfolactate dehydrogenase-like"/>
    <property type="match status" value="1"/>
</dbReference>
<feature type="region of interest" description="Disordered" evidence="3">
    <location>
        <begin position="153"/>
        <end position="280"/>
    </location>
</feature>
<dbReference type="PANTHER" id="PTHR11091:SF0">
    <property type="entry name" value="MALATE DEHYDROGENASE"/>
    <property type="match status" value="1"/>
</dbReference>
<dbReference type="Gene3D" id="3.30.1370.60">
    <property type="entry name" value="Hypothetical oxidoreductase yiak, domain 2"/>
    <property type="match status" value="1"/>
</dbReference>
<dbReference type="InterPro" id="IPR003767">
    <property type="entry name" value="Malate/L-lactate_DH-like"/>
</dbReference>
<dbReference type="InterPro" id="IPR024932">
    <property type="entry name" value="ApbE"/>
</dbReference>
<reference evidence="5" key="1">
    <citation type="journal article" date="2019" name="Int. J. Syst. Evol. Microbiol.">
        <title>The Global Catalogue of Microorganisms (GCM) 10K type strain sequencing project: providing services to taxonomists for standard genome sequencing and annotation.</title>
        <authorList>
            <consortium name="The Broad Institute Genomics Platform"/>
            <consortium name="The Broad Institute Genome Sequencing Center for Infectious Disease"/>
            <person name="Wu L."/>
            <person name="Ma J."/>
        </authorList>
    </citation>
    <scope>NUCLEOTIDE SEQUENCE [LARGE SCALE GENOMIC DNA]</scope>
    <source>
        <strain evidence="5">JCM 17933</strain>
    </source>
</reference>
<feature type="compositionally biased region" description="Basic and acidic residues" evidence="3">
    <location>
        <begin position="480"/>
        <end position="489"/>
    </location>
</feature>
<evidence type="ECO:0000313" key="5">
    <source>
        <dbReference type="Proteomes" id="UP001500503"/>
    </source>
</evidence>
<keyword evidence="2" id="KW-0560">Oxidoreductase</keyword>
<proteinExistence type="inferred from homology"/>
<protein>
    <recommendedName>
        <fullName evidence="6">FAD:protein FMN transferase</fullName>
    </recommendedName>
</protein>
<name>A0ABP8QFD3_9ACTN</name>
<evidence type="ECO:0000256" key="1">
    <source>
        <dbReference type="ARBA" id="ARBA00006056"/>
    </source>
</evidence>
<comment type="caution">
    <text evidence="4">The sequence shown here is derived from an EMBL/GenBank/DDBJ whole genome shotgun (WGS) entry which is preliminary data.</text>
</comment>
<feature type="compositionally biased region" description="Low complexity" evidence="3">
    <location>
        <begin position="189"/>
        <end position="200"/>
    </location>
</feature>
<feature type="region of interest" description="Disordered" evidence="3">
    <location>
        <begin position="467"/>
        <end position="504"/>
    </location>
</feature>
<organism evidence="4 5">
    <name type="scientific">Actinoallomurus oryzae</name>
    <dbReference type="NCBI Taxonomy" id="502180"/>
    <lineage>
        <taxon>Bacteria</taxon>
        <taxon>Bacillati</taxon>
        <taxon>Actinomycetota</taxon>
        <taxon>Actinomycetes</taxon>
        <taxon>Streptosporangiales</taxon>
        <taxon>Thermomonosporaceae</taxon>
        <taxon>Actinoallomurus</taxon>
    </lineage>
</organism>
<dbReference type="InterPro" id="IPR036111">
    <property type="entry name" value="Mal/L-sulfo/L-lacto_DH-like_sf"/>
</dbReference>
<comment type="similarity">
    <text evidence="1">Belongs to the LDH2/MDH2 oxidoreductase family.</text>
</comment>
<dbReference type="Pfam" id="PF02615">
    <property type="entry name" value="Ldh_2"/>
    <property type="match status" value="1"/>
</dbReference>
<evidence type="ECO:0000313" key="4">
    <source>
        <dbReference type="EMBL" id="GAA4501612.1"/>
    </source>
</evidence>
<dbReference type="SUPFAM" id="SSF143631">
    <property type="entry name" value="ApbE-like"/>
    <property type="match status" value="1"/>
</dbReference>
<dbReference type="InterPro" id="IPR003374">
    <property type="entry name" value="ApbE-like_sf"/>
</dbReference>
<dbReference type="EMBL" id="BAABHF010000026">
    <property type="protein sequence ID" value="GAA4501612.1"/>
    <property type="molecule type" value="Genomic_DNA"/>
</dbReference>